<proteinExistence type="predicted"/>
<evidence type="ECO:0000313" key="3">
    <source>
        <dbReference type="Proteomes" id="UP000321534"/>
    </source>
</evidence>
<dbReference type="AlphaFoldDB" id="A0A512CYU6"/>
<accession>A0A512CYU6</accession>
<name>A0A512CYU6_9MICO</name>
<protein>
    <submittedName>
        <fullName evidence="2">Uncharacterized protein</fullName>
    </submittedName>
</protein>
<evidence type="ECO:0000256" key="1">
    <source>
        <dbReference type="SAM" id="MobiDB-lite"/>
    </source>
</evidence>
<evidence type="ECO:0000313" key="2">
    <source>
        <dbReference type="EMBL" id="GEO29180.1"/>
    </source>
</evidence>
<sequence length="53" mass="5902">MRWGKPGAHLEADTIYDLLVVRGLDDWLQPRVGRGGSGAAPRRRLRHPVTLAL</sequence>
<dbReference type="EMBL" id="BJYX01000003">
    <property type="protein sequence ID" value="GEO29180.1"/>
    <property type="molecule type" value="Genomic_DNA"/>
</dbReference>
<organism evidence="2 3">
    <name type="scientific">Terrabacter aerolatus</name>
    <dbReference type="NCBI Taxonomy" id="422442"/>
    <lineage>
        <taxon>Bacteria</taxon>
        <taxon>Bacillati</taxon>
        <taxon>Actinomycetota</taxon>
        <taxon>Actinomycetes</taxon>
        <taxon>Micrococcales</taxon>
        <taxon>Intrasporangiaceae</taxon>
        <taxon>Terrabacter</taxon>
    </lineage>
</organism>
<feature type="region of interest" description="Disordered" evidence="1">
    <location>
        <begin position="31"/>
        <end position="53"/>
    </location>
</feature>
<comment type="caution">
    <text evidence="2">The sequence shown here is derived from an EMBL/GenBank/DDBJ whole genome shotgun (WGS) entry which is preliminary data.</text>
</comment>
<dbReference type="Proteomes" id="UP000321534">
    <property type="component" value="Unassembled WGS sequence"/>
</dbReference>
<keyword evidence="3" id="KW-1185">Reference proteome</keyword>
<reference evidence="2 3" key="1">
    <citation type="submission" date="2019-07" db="EMBL/GenBank/DDBJ databases">
        <title>Whole genome shotgun sequence of Terrabacter aerolatus NBRC 106305.</title>
        <authorList>
            <person name="Hosoyama A."/>
            <person name="Uohara A."/>
            <person name="Ohji S."/>
            <person name="Ichikawa N."/>
        </authorList>
    </citation>
    <scope>NUCLEOTIDE SEQUENCE [LARGE SCALE GENOMIC DNA]</scope>
    <source>
        <strain evidence="2 3">NBRC 106305</strain>
    </source>
</reference>
<gene>
    <name evidence="2" type="ORF">TAE01_09900</name>
</gene>